<organism evidence="7 8">
    <name type="scientific">Neocallimastix californiae</name>
    <dbReference type="NCBI Taxonomy" id="1754190"/>
    <lineage>
        <taxon>Eukaryota</taxon>
        <taxon>Fungi</taxon>
        <taxon>Fungi incertae sedis</taxon>
        <taxon>Chytridiomycota</taxon>
        <taxon>Chytridiomycota incertae sedis</taxon>
        <taxon>Neocallimastigomycetes</taxon>
        <taxon>Neocallimastigales</taxon>
        <taxon>Neocallimastigaceae</taxon>
        <taxon>Neocallimastix</taxon>
    </lineage>
</organism>
<feature type="transmembrane region" description="Helical" evidence="6">
    <location>
        <begin position="485"/>
        <end position="502"/>
    </location>
</feature>
<dbReference type="PANTHER" id="PTHR43649:SF33">
    <property type="entry name" value="POLYGALACTURONAN_RHAMNOGALACTURONAN-BINDING PROTEIN YTCQ"/>
    <property type="match status" value="1"/>
</dbReference>
<dbReference type="Proteomes" id="UP000193920">
    <property type="component" value="Unassembled WGS sequence"/>
</dbReference>
<dbReference type="OrthoDB" id="5574009at2759"/>
<evidence type="ECO:0000256" key="4">
    <source>
        <dbReference type="ARBA" id="ARBA00023139"/>
    </source>
</evidence>
<proteinExistence type="predicted"/>
<keyword evidence="6" id="KW-0812">Transmembrane</keyword>
<accession>A0A1Y1XVH2</accession>
<sequence length="504" mass="58849">MSNYVINCIKLNAISIAHDYNNDYQIKVIEKFNKYSNENDLGINIELNVFTEKNFTGSIFNYGDVIESILKKSKTKYDLYFYDNTYGSRYGNYFLDLKEYLSEDLIKLYDKKIISDTCIYKNKLIALPSRLEYNILYSNRSLLKKYNKTIPETWDELIETSKYILEEEKKSNKDIDLIGYNGYFNDKDDEMLSSTYEFIYSYRDTYESSFPDITSQTAINAINKIKQIKEDISSESIFRSNEEFAISRLLLGKAIFIKFIILPDQIYEMLDYNMTVLPGVKKGISGSIIIGNNISITKYPNDKAYDKRKEAALFAFKYLASREIQKEFLTKRIVIPGIMDLYYDEDVCKIAHCQLFRSIQPIGKPIFERDDYNYYAEKFKIYFSEFLYGNVSAKDALKNIKDISYIYEISTSTKYTSAGLINFLILSVIITLMFLSLIFIFLNNFNPFFEFLSQEYWILIVFGSIMNLSACFTKFGTLTSFKCQLSILLLSLGFSFSFIPILNK</sequence>
<feature type="non-terminal residue" evidence="7">
    <location>
        <position position="504"/>
    </location>
</feature>
<evidence type="ECO:0000256" key="5">
    <source>
        <dbReference type="ARBA" id="ARBA00023288"/>
    </source>
</evidence>
<keyword evidence="5" id="KW-0449">Lipoprotein</keyword>
<keyword evidence="6" id="KW-1133">Transmembrane helix</keyword>
<protein>
    <submittedName>
        <fullName evidence="7">Periplasmic binding protein-like II</fullName>
    </submittedName>
</protein>
<dbReference type="STRING" id="1754190.A0A1Y1XVH2"/>
<evidence type="ECO:0000256" key="3">
    <source>
        <dbReference type="ARBA" id="ARBA00023136"/>
    </source>
</evidence>
<gene>
    <name evidence="7" type="ORF">LY90DRAFT_679403</name>
</gene>
<evidence type="ECO:0000313" key="8">
    <source>
        <dbReference type="Proteomes" id="UP000193920"/>
    </source>
</evidence>
<dbReference type="InterPro" id="IPR050490">
    <property type="entry name" value="Bact_solute-bd_prot1"/>
</dbReference>
<dbReference type="Gene3D" id="3.40.190.10">
    <property type="entry name" value="Periplasmic binding protein-like II"/>
    <property type="match status" value="1"/>
</dbReference>
<feature type="transmembrane region" description="Helical" evidence="6">
    <location>
        <begin position="454"/>
        <end position="473"/>
    </location>
</feature>
<dbReference type="EMBL" id="MCOG01001026">
    <property type="protein sequence ID" value="ORX89675.1"/>
    <property type="molecule type" value="Genomic_DNA"/>
</dbReference>
<reference evidence="7 8" key="1">
    <citation type="submission" date="2016-08" db="EMBL/GenBank/DDBJ databases">
        <title>A Parts List for Fungal Cellulosomes Revealed by Comparative Genomics.</title>
        <authorList>
            <consortium name="DOE Joint Genome Institute"/>
            <person name="Haitjema C.H."/>
            <person name="Gilmore S.P."/>
            <person name="Henske J.K."/>
            <person name="Solomon K.V."/>
            <person name="De Groot R."/>
            <person name="Kuo A."/>
            <person name="Mondo S.J."/>
            <person name="Salamov A.A."/>
            <person name="Labutti K."/>
            <person name="Zhao Z."/>
            <person name="Chiniquy J."/>
            <person name="Barry K."/>
            <person name="Brewer H.M."/>
            <person name="Purvine S.O."/>
            <person name="Wright A.T."/>
            <person name="Boxma B."/>
            <person name="Van Alen T."/>
            <person name="Hackstein J.H."/>
            <person name="Baker S.E."/>
            <person name="Grigoriev I.V."/>
            <person name="O'Malley M.A."/>
        </authorList>
    </citation>
    <scope>NUCLEOTIDE SEQUENCE [LARGE SCALE GENOMIC DNA]</scope>
    <source>
        <strain evidence="7 8">G1</strain>
    </source>
</reference>
<dbReference type="InterPro" id="IPR006059">
    <property type="entry name" value="SBP"/>
</dbReference>
<evidence type="ECO:0000256" key="1">
    <source>
        <dbReference type="ARBA" id="ARBA00022475"/>
    </source>
</evidence>
<evidence type="ECO:0000256" key="2">
    <source>
        <dbReference type="ARBA" id="ARBA00022729"/>
    </source>
</evidence>
<name>A0A1Y1XVH2_9FUNG</name>
<keyword evidence="8" id="KW-1185">Reference proteome</keyword>
<feature type="transmembrane region" description="Helical" evidence="6">
    <location>
        <begin position="420"/>
        <end position="442"/>
    </location>
</feature>
<keyword evidence="2" id="KW-0732">Signal</keyword>
<comment type="caution">
    <text evidence="7">The sequence shown here is derived from an EMBL/GenBank/DDBJ whole genome shotgun (WGS) entry which is preliminary data.</text>
</comment>
<dbReference type="PANTHER" id="PTHR43649">
    <property type="entry name" value="ARABINOSE-BINDING PROTEIN-RELATED"/>
    <property type="match status" value="1"/>
</dbReference>
<evidence type="ECO:0000256" key="6">
    <source>
        <dbReference type="SAM" id="Phobius"/>
    </source>
</evidence>
<evidence type="ECO:0000313" key="7">
    <source>
        <dbReference type="EMBL" id="ORX89675.1"/>
    </source>
</evidence>
<dbReference type="SUPFAM" id="SSF53850">
    <property type="entry name" value="Periplasmic binding protein-like II"/>
    <property type="match status" value="1"/>
</dbReference>
<keyword evidence="3 6" id="KW-0472">Membrane</keyword>
<dbReference type="AlphaFoldDB" id="A0A1Y1XVH2"/>
<dbReference type="Pfam" id="PF13416">
    <property type="entry name" value="SBP_bac_8"/>
    <property type="match status" value="1"/>
</dbReference>
<keyword evidence="1" id="KW-1003">Cell membrane</keyword>
<keyword evidence="4" id="KW-0564">Palmitate</keyword>